<feature type="coiled-coil region" evidence="1">
    <location>
        <begin position="428"/>
        <end position="491"/>
    </location>
</feature>
<comment type="caution">
    <text evidence="3">The sequence shown here is derived from an EMBL/GenBank/DDBJ whole genome shotgun (WGS) entry which is preliminary data.</text>
</comment>
<reference evidence="3" key="2">
    <citation type="submission" date="2022-01" db="EMBL/GenBank/DDBJ databases">
        <authorList>
            <person name="Yamashiro T."/>
            <person name="Shiraishi A."/>
            <person name="Satake H."/>
            <person name="Nakayama K."/>
        </authorList>
    </citation>
    <scope>NUCLEOTIDE SEQUENCE</scope>
</reference>
<proteinExistence type="predicted"/>
<feature type="compositionally biased region" description="Low complexity" evidence="2">
    <location>
        <begin position="390"/>
        <end position="401"/>
    </location>
</feature>
<sequence length="1082" mass="124214">MSKLAFCDYHNMVAILEKTEHNTDFHQIVDFLEASPLRYALLVRPTIYVSHIRQFWSTARIETADGETHIIAKINGKQVTVSESSIRRKLKLKDEEGISDLPDTDLFANLSRIETYLVPSQTAKVFTTLRVNSPSFFGRNVDLFESMLVPPGEGQVNPTDPYHTPSPQASILQSQELIPHKTTTLTSSQEPTSQQLSTPSHTHTPRRLTKRSIRIAQSKVLTPGADEPASPLRDESHGEAFPTATSLDAGQDRENIPKTSAMPHESSPRVTSLGGDEGSLQLKLNELMGFWEDFGIKRDSNKSTDKGSESTGEMANVLSSMGAANILASGGLKEVFTTASPPVPTVNLFVPTVAATANEKDSNTAVITTTTTVTPYTRRSRASRGIVMTSSSPIPINIPSISKEDKGKGIMTEPAKPTKQKVQEQISKQLARELEEEFAQENQRLREQAARDAEIARLHTEGELKMMIDELDRSNEVIAKHLKEYAQAEDVLSLEDKIELITELAKYQKDLAQIKKYQAQQSKLASKTDRRKFYTSVLRSHAGWKTKDFKGMTFEQIEETFIPVWESIQDFVPMDSKLESERFKRPGTLLEKERAKRLKTVEGSEQQSEGNKDVKEKDSDDHDKIINLQQWVVLVRQESSVDITPSVVKAPIYDWKIFKDKLREVYQIFRVGQAPKAYPYFEAMLKEFDRDDMVTLWKLVKDRFKEELPKSDLEKCLFWPLKVMFEPVATDGLWQFEAPIKSWRLYKSCRVHCLIMEGMIIYMLDDVEYPLPKTTLQKMLDHKCEVSIRSKSGNNKIELITKLAKYQKDLAQIKKYQAQQSKLASKTDRRKFYTSVLRSHAGWKTKDFKVMTFEQIEETFIPVWERIQDFMPMDSKLESERFKRPDTLLVKKRAKRLKTVKGSGQQSEGNKDVKEKDNDDHDKIINLQQWVVLVRQESSVDITPSVVKAPIYDLKIFKDKLREVYQIFRVGQAPKAYPYFEAMLKEFDRDDMVTLWKVMFEHVASDGLWQFEAPIKSWRLYKSCKVHCLIMEGMIIYMLDDVEYPLPKTTFQKMLDHKCEVIEFDDDLIQMINLIREQSKKE</sequence>
<evidence type="ECO:0000256" key="1">
    <source>
        <dbReference type="SAM" id="Coils"/>
    </source>
</evidence>
<organism evidence="3 4">
    <name type="scientific">Tanacetum coccineum</name>
    <dbReference type="NCBI Taxonomy" id="301880"/>
    <lineage>
        <taxon>Eukaryota</taxon>
        <taxon>Viridiplantae</taxon>
        <taxon>Streptophyta</taxon>
        <taxon>Embryophyta</taxon>
        <taxon>Tracheophyta</taxon>
        <taxon>Spermatophyta</taxon>
        <taxon>Magnoliopsida</taxon>
        <taxon>eudicotyledons</taxon>
        <taxon>Gunneridae</taxon>
        <taxon>Pentapetalae</taxon>
        <taxon>asterids</taxon>
        <taxon>campanulids</taxon>
        <taxon>Asterales</taxon>
        <taxon>Asteraceae</taxon>
        <taxon>Asteroideae</taxon>
        <taxon>Anthemideae</taxon>
        <taxon>Anthemidinae</taxon>
        <taxon>Tanacetum</taxon>
    </lineage>
</organism>
<feature type="region of interest" description="Disordered" evidence="2">
    <location>
        <begin position="896"/>
        <end position="918"/>
    </location>
</feature>
<feature type="region of interest" description="Disordered" evidence="2">
    <location>
        <begin position="183"/>
        <end position="275"/>
    </location>
</feature>
<gene>
    <name evidence="3" type="ORF">Tco_1068094</name>
</gene>
<evidence type="ECO:0000256" key="2">
    <source>
        <dbReference type="SAM" id="MobiDB-lite"/>
    </source>
</evidence>
<name>A0ABQ5HGP8_9ASTR</name>
<feature type="compositionally biased region" description="Basic and acidic residues" evidence="2">
    <location>
        <begin position="610"/>
        <end position="619"/>
    </location>
</feature>
<feature type="compositionally biased region" description="Polar residues" evidence="2">
    <location>
        <begin position="183"/>
        <end position="202"/>
    </location>
</feature>
<dbReference type="Proteomes" id="UP001151760">
    <property type="component" value="Unassembled WGS sequence"/>
</dbReference>
<evidence type="ECO:0000313" key="3">
    <source>
        <dbReference type="EMBL" id="GJT86377.1"/>
    </source>
</evidence>
<accession>A0ABQ5HGP8</accession>
<reference evidence="3" key="1">
    <citation type="journal article" date="2022" name="Int. J. Mol. Sci.">
        <title>Draft Genome of Tanacetum Coccineum: Genomic Comparison of Closely Related Tanacetum-Family Plants.</title>
        <authorList>
            <person name="Yamashiro T."/>
            <person name="Shiraishi A."/>
            <person name="Nakayama K."/>
            <person name="Satake H."/>
        </authorList>
    </citation>
    <scope>NUCLEOTIDE SEQUENCE</scope>
</reference>
<feature type="region of interest" description="Disordered" evidence="2">
    <location>
        <begin position="390"/>
        <end position="420"/>
    </location>
</feature>
<keyword evidence="1" id="KW-0175">Coiled coil</keyword>
<feature type="compositionally biased region" description="Basic residues" evidence="2">
    <location>
        <begin position="203"/>
        <end position="213"/>
    </location>
</feature>
<evidence type="ECO:0000313" key="4">
    <source>
        <dbReference type="Proteomes" id="UP001151760"/>
    </source>
</evidence>
<feature type="region of interest" description="Disordered" evidence="2">
    <location>
        <begin position="596"/>
        <end position="619"/>
    </location>
</feature>
<feature type="compositionally biased region" description="Basic and acidic residues" evidence="2">
    <location>
        <begin position="909"/>
        <end position="918"/>
    </location>
</feature>
<protein>
    <submittedName>
        <fullName evidence="3">Uncharacterized protein</fullName>
    </submittedName>
</protein>
<keyword evidence="4" id="KW-1185">Reference proteome</keyword>
<dbReference type="EMBL" id="BQNB010019541">
    <property type="protein sequence ID" value="GJT86377.1"/>
    <property type="molecule type" value="Genomic_DNA"/>
</dbReference>